<accession>A0A329RFS7</accession>
<evidence type="ECO:0000256" key="1">
    <source>
        <dbReference type="SAM" id="MobiDB-lite"/>
    </source>
</evidence>
<dbReference type="Proteomes" id="UP000774804">
    <property type="component" value="Unassembled WGS sequence"/>
</dbReference>
<dbReference type="EMBL" id="MJFZ01001544">
    <property type="protein sequence ID" value="RAW21820.1"/>
    <property type="molecule type" value="Genomic_DNA"/>
</dbReference>
<organism evidence="8 10">
    <name type="scientific">Phytophthora cactorum</name>
    <dbReference type="NCBI Taxonomy" id="29920"/>
    <lineage>
        <taxon>Eukaryota</taxon>
        <taxon>Sar</taxon>
        <taxon>Stramenopiles</taxon>
        <taxon>Oomycota</taxon>
        <taxon>Peronosporomycetes</taxon>
        <taxon>Peronosporales</taxon>
        <taxon>Peronosporaceae</taxon>
        <taxon>Phytophthora</taxon>
    </lineage>
</organism>
<feature type="compositionally biased region" description="Basic and acidic residues" evidence="1">
    <location>
        <begin position="89"/>
        <end position="105"/>
    </location>
</feature>
<dbReference type="EMBL" id="MJFZ01001266">
    <property type="protein sequence ID" value="RAW22586.1"/>
    <property type="molecule type" value="Genomic_DNA"/>
</dbReference>
<evidence type="ECO:0000313" key="4">
    <source>
        <dbReference type="EMBL" id="KAG2961529.1"/>
    </source>
</evidence>
<dbReference type="EMBL" id="MJFZ01000606">
    <property type="protein sequence ID" value="RAW26922.1"/>
    <property type="molecule type" value="Genomic_DNA"/>
</dbReference>
<evidence type="ECO:0000313" key="9">
    <source>
        <dbReference type="EMBL" id="RAW26922.1"/>
    </source>
</evidence>
<evidence type="ECO:0000313" key="6">
    <source>
        <dbReference type="EMBL" id="KAG6941972.1"/>
    </source>
</evidence>
<gene>
    <name evidence="6" type="ORF">JG687_00019412</name>
    <name evidence="9" type="ORF">PC110_g16693</name>
    <name evidence="8" type="ORF">PC110_g20969</name>
    <name evidence="7" type="ORF">PC110_g21739</name>
    <name evidence="2" type="ORF">PC115_g21850</name>
    <name evidence="3" type="ORF">PC117_g24347</name>
    <name evidence="4" type="ORF">PC118_g21924</name>
    <name evidence="5" type="ORF">PC129_g25428</name>
</gene>
<dbReference type="EMBL" id="JAENGZ010003211">
    <property type="protein sequence ID" value="KAG6941972.1"/>
    <property type="molecule type" value="Genomic_DNA"/>
</dbReference>
<evidence type="ECO:0000313" key="7">
    <source>
        <dbReference type="EMBL" id="RAW21820.1"/>
    </source>
</evidence>
<reference evidence="8 10" key="1">
    <citation type="submission" date="2018-01" db="EMBL/GenBank/DDBJ databases">
        <title>Draft genome of the strawberry crown rot pathogen Phytophthora cactorum.</title>
        <authorList>
            <person name="Armitage A.D."/>
            <person name="Lysoe E."/>
            <person name="Nellist C.F."/>
            <person name="Harrison R.J."/>
            <person name="Brurberg M.B."/>
        </authorList>
    </citation>
    <scope>NUCLEOTIDE SEQUENCE [LARGE SCALE GENOMIC DNA]</scope>
    <source>
        <strain evidence="8 10">10300</strain>
    </source>
</reference>
<dbReference type="OrthoDB" id="130479at2759"/>
<dbReference type="VEuPathDB" id="FungiDB:PC110_g20969"/>
<keyword evidence="10" id="KW-1185">Reference proteome</keyword>
<evidence type="ECO:0000313" key="10">
    <source>
        <dbReference type="Proteomes" id="UP000251314"/>
    </source>
</evidence>
<dbReference type="AlphaFoldDB" id="A0A329RFS7"/>
<protein>
    <submittedName>
        <fullName evidence="8">Uncharacterized protein</fullName>
    </submittedName>
</protein>
<feature type="region of interest" description="Disordered" evidence="1">
    <location>
        <begin position="82"/>
        <end position="105"/>
    </location>
</feature>
<dbReference type="Proteomes" id="UP000688947">
    <property type="component" value="Unassembled WGS sequence"/>
</dbReference>
<evidence type="ECO:0000313" key="2">
    <source>
        <dbReference type="EMBL" id="KAG2882798.1"/>
    </source>
</evidence>
<dbReference type="EMBL" id="RCMI01001636">
    <property type="protein sequence ID" value="KAG2882798.1"/>
    <property type="molecule type" value="Genomic_DNA"/>
</dbReference>
<name>A0A329RFS7_9STRA</name>
<dbReference type="EMBL" id="RCMV01006081">
    <property type="protein sequence ID" value="KAG3180263.1"/>
    <property type="molecule type" value="Genomic_DNA"/>
</dbReference>
<dbReference type="EMBL" id="RCML01001592">
    <property type="protein sequence ID" value="KAG2961529.1"/>
    <property type="molecule type" value="Genomic_DNA"/>
</dbReference>
<reference evidence="6" key="3">
    <citation type="submission" date="2021-01" db="EMBL/GenBank/DDBJ databases">
        <title>Phytophthora aleatoria, a newly-described species from Pinus radiata is distinct from Phytophthora cactorum isolates based on comparative genomics.</title>
        <authorList>
            <person name="Mcdougal R."/>
            <person name="Panda P."/>
            <person name="Williams N."/>
            <person name="Studholme D.J."/>
        </authorList>
    </citation>
    <scope>NUCLEOTIDE SEQUENCE</scope>
    <source>
        <strain evidence="6">NZFS 3830</strain>
    </source>
</reference>
<evidence type="ECO:0000313" key="8">
    <source>
        <dbReference type="EMBL" id="RAW22586.1"/>
    </source>
</evidence>
<reference evidence="2" key="2">
    <citation type="submission" date="2018-10" db="EMBL/GenBank/DDBJ databases">
        <title>Effector identification in a new, highly contiguous assembly of the strawberry crown rot pathogen Phytophthora cactorum.</title>
        <authorList>
            <person name="Armitage A.D."/>
            <person name="Nellist C.F."/>
            <person name="Bates H."/>
            <person name="Vickerstaff R.J."/>
            <person name="Harrison R.J."/>
        </authorList>
    </citation>
    <scope>NUCLEOTIDE SEQUENCE</scope>
    <source>
        <strain evidence="2">4032</strain>
        <strain evidence="3">4040</strain>
        <strain evidence="4">P415</strain>
        <strain evidence="5">P421</strain>
    </source>
</reference>
<evidence type="ECO:0000313" key="5">
    <source>
        <dbReference type="EMBL" id="KAG3180263.1"/>
    </source>
</evidence>
<dbReference type="Proteomes" id="UP000697107">
    <property type="component" value="Unassembled WGS sequence"/>
</dbReference>
<dbReference type="Proteomes" id="UP000736787">
    <property type="component" value="Unassembled WGS sequence"/>
</dbReference>
<dbReference type="VEuPathDB" id="FungiDB:PC110_g16693"/>
<dbReference type="EMBL" id="RCMK01001620">
    <property type="protein sequence ID" value="KAG2890998.1"/>
    <property type="molecule type" value="Genomic_DNA"/>
</dbReference>
<dbReference type="Proteomes" id="UP000251314">
    <property type="component" value="Unassembled WGS sequence"/>
</dbReference>
<dbReference type="Proteomes" id="UP000760860">
    <property type="component" value="Unassembled WGS sequence"/>
</dbReference>
<comment type="caution">
    <text evidence="8">The sequence shown here is derived from an EMBL/GenBank/DDBJ whole genome shotgun (WGS) entry which is preliminary data.</text>
</comment>
<sequence length="105" mass="11624">MNFTAINAIIVSEAASMAPRRMTIREGCDLIAATVDEANPGSSLLKHRLMYHIRGNDMDACIINASIEFLQFGLMPEEKTTGAIPGFERTGHPKRDLETRGLDYK</sequence>
<dbReference type="VEuPathDB" id="FungiDB:PC110_g21739"/>
<evidence type="ECO:0000313" key="3">
    <source>
        <dbReference type="EMBL" id="KAG2890998.1"/>
    </source>
</evidence>
<proteinExistence type="predicted"/>